<dbReference type="PANTHER" id="PTHR14741">
    <property type="entry name" value="S-ADENOSYLMETHIONINE-DEPENDENT METHYLTRANSFERASE RELATED"/>
    <property type="match status" value="1"/>
</dbReference>
<evidence type="ECO:0000256" key="3">
    <source>
        <dbReference type="ARBA" id="ARBA00047418"/>
    </source>
</evidence>
<dbReference type="GO" id="GO:0005634">
    <property type="term" value="C:nucleus"/>
    <property type="evidence" value="ECO:0007669"/>
    <property type="project" value="TreeGrafter"/>
</dbReference>
<evidence type="ECO:0000256" key="6">
    <source>
        <dbReference type="ARBA" id="ARBA00049075"/>
    </source>
</evidence>
<feature type="region of interest" description="Disordered" evidence="8">
    <location>
        <begin position="108"/>
        <end position="157"/>
    </location>
</feature>
<comment type="similarity">
    <text evidence="2">Belongs to the methyltransferase superfamily. Trimethylguanosine synthase family.</text>
</comment>
<dbReference type="CDD" id="cd02440">
    <property type="entry name" value="AdoMet_MTases"/>
    <property type="match status" value="1"/>
</dbReference>
<dbReference type="InterPro" id="IPR019012">
    <property type="entry name" value="RNA_cap_Gua-N2-MeTrfase"/>
</dbReference>
<proteinExistence type="inferred from homology"/>
<dbReference type="Pfam" id="PF09445">
    <property type="entry name" value="Methyltransf_15"/>
    <property type="match status" value="1"/>
</dbReference>
<evidence type="ECO:0000256" key="4">
    <source>
        <dbReference type="ARBA" id="ARBA00048740"/>
    </source>
</evidence>
<protein>
    <recommendedName>
        <fullName evidence="1">Trimethylguanosine synthase</fullName>
    </recommendedName>
    <alternativeName>
        <fullName evidence="7">Cap-specific guanine-N(2) methyltransferase</fullName>
    </alternativeName>
</protein>
<evidence type="ECO:0000256" key="8">
    <source>
        <dbReference type="SAM" id="MobiDB-lite"/>
    </source>
</evidence>
<dbReference type="InterPro" id="IPR029063">
    <property type="entry name" value="SAM-dependent_MTases_sf"/>
</dbReference>
<feature type="compositionally biased region" description="Basic and acidic residues" evidence="8">
    <location>
        <begin position="259"/>
        <end position="273"/>
    </location>
</feature>
<comment type="catalytic activity">
    <reaction evidence="5">
        <text>a 5'-end (N(2),N(7)-dimethyl 5'-triphosphoguanosine)-ribonucleoside in snRNA + S-adenosyl-L-methionine = a 5'-end (N(2),N(2),N(7)-trimethyl 5'-triphosphoguanosine)-ribonucleoside in snRNA + S-adenosyl-L-homocysteine + H(+)</text>
        <dbReference type="Rhea" id="RHEA:78479"/>
        <dbReference type="Rhea" id="RHEA-COMP:19087"/>
        <dbReference type="Rhea" id="RHEA-COMP:19089"/>
        <dbReference type="ChEBI" id="CHEBI:15378"/>
        <dbReference type="ChEBI" id="CHEBI:57856"/>
        <dbReference type="ChEBI" id="CHEBI:59789"/>
        <dbReference type="ChEBI" id="CHEBI:167623"/>
        <dbReference type="ChEBI" id="CHEBI:172880"/>
    </reaction>
    <physiologicalReaction direction="left-to-right" evidence="5">
        <dbReference type="Rhea" id="RHEA:78480"/>
    </physiologicalReaction>
</comment>
<feature type="compositionally biased region" description="Basic and acidic residues" evidence="8">
    <location>
        <begin position="145"/>
        <end position="157"/>
    </location>
</feature>
<dbReference type="GO" id="GO:0071164">
    <property type="term" value="F:RNA cap trimethylguanosine synthase activity"/>
    <property type="evidence" value="ECO:0007669"/>
    <property type="project" value="TreeGrafter"/>
</dbReference>
<dbReference type="Proteomes" id="UP000438429">
    <property type="component" value="Unassembled WGS sequence"/>
</dbReference>
<dbReference type="SUPFAM" id="SSF53335">
    <property type="entry name" value="S-adenosyl-L-methionine-dependent methyltransferases"/>
    <property type="match status" value="1"/>
</dbReference>
<sequence length="515" mass="58903">MMPERCRVTVVADLFFSRKHRLEEGEPEEEEERIHCLCSRAFVHLFVAMRQGRRLATYQKEPAEEEEEENQLQVDNKVNEEEVCDPLEEGGGGVQDAGWETYWESQQAAISPDRRHGSRNKMSEREDDDEDDKPPGGGHAKVKRSHELDVEESPRLTPEEAWRQLGLKHNPEPQFDSVLSFKGGACQKRQRWTKRAVRSVNKHTRFSQTGGDDTRPKVCSALYKVQNFLKKSQASPCERDELGWRRAQEPEDNPPFLAEEEKMELKSATKGEEALEEESSNSLSGSDADRMKYTQPSAVSSEEEKEEQQEQPGRQLTYPEAPDFLLPEAPEDNRESSVKDGKKQKQKKGKRRKKQQVPADMADEPELAKYWAQRYRLFSRFDEGIRLDREGWFSVTPERIAEHIALRVQHSFCDSQLVIDAFCGVGGNAIQFALTGKRVLAVDIDPVRLSLARHNATVYGVADQIEFLQGDFLQLAPRLRGDVVFLSPPWGGPDYLTAEVFDIRTMMEPDGYPFM</sequence>
<evidence type="ECO:0000256" key="1">
    <source>
        <dbReference type="ARBA" id="ARBA00018517"/>
    </source>
</evidence>
<evidence type="ECO:0000313" key="10">
    <source>
        <dbReference type="Proteomes" id="UP000438429"/>
    </source>
</evidence>
<feature type="compositionally biased region" description="Basic residues" evidence="8">
    <location>
        <begin position="344"/>
        <end position="355"/>
    </location>
</feature>
<evidence type="ECO:0000256" key="2">
    <source>
        <dbReference type="ARBA" id="ARBA00025783"/>
    </source>
</evidence>
<comment type="catalytic activity">
    <reaction evidence="4">
        <text>a 5'-end (N(7)-methyl 5'-triphosphoguanosine)-ribonucleoside in snoRNA + S-adenosyl-L-methionine = a 5'-end (N(2),N(7)-dimethyl 5'-triphosphoguanosine)-ribonucleoside in snoRNA + S-adenosyl-L-homocysteine + H(+)</text>
        <dbReference type="Rhea" id="RHEA:78475"/>
        <dbReference type="Rhea" id="RHEA-COMP:19086"/>
        <dbReference type="Rhea" id="RHEA-COMP:19088"/>
        <dbReference type="ChEBI" id="CHEBI:15378"/>
        <dbReference type="ChEBI" id="CHEBI:57856"/>
        <dbReference type="ChEBI" id="CHEBI:59789"/>
        <dbReference type="ChEBI" id="CHEBI:156461"/>
        <dbReference type="ChEBI" id="CHEBI:172880"/>
    </reaction>
    <physiologicalReaction direction="left-to-right" evidence="4">
        <dbReference type="Rhea" id="RHEA:78476"/>
    </physiologicalReaction>
</comment>
<reference evidence="9 10" key="1">
    <citation type="submission" date="2019-06" db="EMBL/GenBank/DDBJ databases">
        <title>Draft genomes of female and male turbot (Scophthalmus maximus).</title>
        <authorList>
            <person name="Xu H."/>
            <person name="Xu X.-W."/>
            <person name="Shao C."/>
            <person name="Chen S."/>
        </authorList>
    </citation>
    <scope>NUCLEOTIDE SEQUENCE [LARGE SCALE GENOMIC DNA]</scope>
    <source>
        <strain evidence="9">Ysfricsl-2016a</strain>
        <tissue evidence="9">Blood</tissue>
    </source>
</reference>
<dbReference type="PANTHER" id="PTHR14741:SF32">
    <property type="entry name" value="TRIMETHYLGUANOSINE SYNTHASE"/>
    <property type="match status" value="1"/>
</dbReference>
<organism evidence="9 10">
    <name type="scientific">Scophthalmus maximus</name>
    <name type="common">Turbot</name>
    <name type="synonym">Psetta maxima</name>
    <dbReference type="NCBI Taxonomy" id="52904"/>
    <lineage>
        <taxon>Eukaryota</taxon>
        <taxon>Metazoa</taxon>
        <taxon>Chordata</taxon>
        <taxon>Craniata</taxon>
        <taxon>Vertebrata</taxon>
        <taxon>Euteleostomi</taxon>
        <taxon>Actinopterygii</taxon>
        <taxon>Neopterygii</taxon>
        <taxon>Teleostei</taxon>
        <taxon>Neoteleostei</taxon>
        <taxon>Acanthomorphata</taxon>
        <taxon>Carangaria</taxon>
        <taxon>Pleuronectiformes</taxon>
        <taxon>Pleuronectoidei</taxon>
        <taxon>Scophthalmidae</taxon>
        <taxon>Scophthalmus</taxon>
    </lineage>
</organism>
<evidence type="ECO:0000256" key="7">
    <source>
        <dbReference type="ARBA" id="ARBA00049790"/>
    </source>
</evidence>
<accession>A0A6A4TIV7</accession>
<evidence type="ECO:0000313" key="9">
    <source>
        <dbReference type="EMBL" id="KAF0047456.1"/>
    </source>
</evidence>
<dbReference type="EMBL" id="VEVO01000001">
    <property type="protein sequence ID" value="KAF0047456.1"/>
    <property type="molecule type" value="Genomic_DNA"/>
</dbReference>
<dbReference type="Gene3D" id="3.40.50.150">
    <property type="entry name" value="Vaccinia Virus protein VP39"/>
    <property type="match status" value="1"/>
</dbReference>
<name>A0A6A4TIV7_SCOMX</name>
<comment type="catalytic activity">
    <reaction evidence="3">
        <text>a 5'-end (N(2),N(7)-dimethyl 5'-triphosphoguanosine)-ribonucleoside in snoRNA + S-adenosyl-L-methionine = a 5'-end (N(2),N(2),N(7)-trimethyl 5'-triphosphoguanosine)-ribonucleoside in snoRNA + S-adenosyl-L-homocysteine + H(+)</text>
        <dbReference type="Rhea" id="RHEA:78507"/>
        <dbReference type="Rhea" id="RHEA-COMP:19088"/>
        <dbReference type="Rhea" id="RHEA-COMP:19090"/>
        <dbReference type="ChEBI" id="CHEBI:15378"/>
        <dbReference type="ChEBI" id="CHEBI:57856"/>
        <dbReference type="ChEBI" id="CHEBI:59789"/>
        <dbReference type="ChEBI" id="CHEBI:167623"/>
        <dbReference type="ChEBI" id="CHEBI:172880"/>
    </reaction>
    <physiologicalReaction direction="left-to-right" evidence="3">
        <dbReference type="Rhea" id="RHEA:78508"/>
    </physiologicalReaction>
</comment>
<feature type="compositionally biased region" description="Basic and acidic residues" evidence="8">
    <location>
        <begin position="237"/>
        <end position="249"/>
    </location>
</feature>
<dbReference type="AlphaFoldDB" id="A0A6A4TIV7"/>
<feature type="region of interest" description="Disordered" evidence="8">
    <location>
        <begin position="58"/>
        <end position="77"/>
    </location>
</feature>
<evidence type="ECO:0000256" key="5">
    <source>
        <dbReference type="ARBA" id="ARBA00048763"/>
    </source>
</evidence>
<feature type="compositionally biased region" description="Basic and acidic residues" evidence="8">
    <location>
        <begin position="331"/>
        <end position="343"/>
    </location>
</feature>
<comment type="caution">
    <text evidence="9">The sequence shown here is derived from an EMBL/GenBank/DDBJ whole genome shotgun (WGS) entry which is preliminary data.</text>
</comment>
<feature type="region of interest" description="Disordered" evidence="8">
    <location>
        <begin position="232"/>
        <end position="361"/>
    </location>
</feature>
<comment type="catalytic activity">
    <reaction evidence="6">
        <text>a 5'-end (N(7)-methyl 5'-triphosphoguanosine)-ribonucleoside in snRNA + S-adenosyl-L-methionine = a 5'-end (N(2),N(7)-dimethyl 5'-triphosphoguanosine)-ribonucleoside in snRNA + S-adenosyl-L-homocysteine + H(+)</text>
        <dbReference type="Rhea" id="RHEA:78471"/>
        <dbReference type="Rhea" id="RHEA-COMP:19085"/>
        <dbReference type="Rhea" id="RHEA-COMP:19087"/>
        <dbReference type="ChEBI" id="CHEBI:15378"/>
        <dbReference type="ChEBI" id="CHEBI:57856"/>
        <dbReference type="ChEBI" id="CHEBI:59789"/>
        <dbReference type="ChEBI" id="CHEBI:156461"/>
        <dbReference type="ChEBI" id="CHEBI:172880"/>
    </reaction>
    <physiologicalReaction direction="left-to-right" evidence="6">
        <dbReference type="Rhea" id="RHEA:78472"/>
    </physiologicalReaction>
</comment>
<gene>
    <name evidence="9" type="ORF">F2P81_001089</name>
</gene>